<accession>A0A0C3NGZ7</accession>
<feature type="non-terminal residue" evidence="1">
    <location>
        <position position="92"/>
    </location>
</feature>
<dbReference type="AlphaFoldDB" id="A0A0C3NGZ7"/>
<reference evidence="1 2" key="1">
    <citation type="submission" date="2014-04" db="EMBL/GenBank/DDBJ databases">
        <authorList>
            <consortium name="DOE Joint Genome Institute"/>
            <person name="Kuo A."/>
            <person name="Kohler A."/>
            <person name="Costa M.D."/>
            <person name="Nagy L.G."/>
            <person name="Floudas D."/>
            <person name="Copeland A."/>
            <person name="Barry K.W."/>
            <person name="Cichocki N."/>
            <person name="Veneault-Fourrey C."/>
            <person name="LaButti K."/>
            <person name="Lindquist E.A."/>
            <person name="Lipzen A."/>
            <person name="Lundell T."/>
            <person name="Morin E."/>
            <person name="Murat C."/>
            <person name="Sun H."/>
            <person name="Tunlid A."/>
            <person name="Henrissat B."/>
            <person name="Grigoriev I.V."/>
            <person name="Hibbett D.S."/>
            <person name="Martin F."/>
            <person name="Nordberg H.P."/>
            <person name="Cantor M.N."/>
            <person name="Hua S.X."/>
        </authorList>
    </citation>
    <scope>NUCLEOTIDE SEQUENCE [LARGE SCALE GENOMIC DNA]</scope>
    <source>
        <strain evidence="1 2">Marx 270</strain>
    </source>
</reference>
<dbReference type="OrthoDB" id="2692511at2759"/>
<proteinExistence type="predicted"/>
<sequence>ISLPIAETQLQQLLGESYVDEHWQTVLMTVMNTEGDAVQAMAAVNKLATAATHQTGLMIKIPASHQSLQLTAAEEELKDSVKTLQECKHIFG</sequence>
<reference evidence="2" key="2">
    <citation type="submission" date="2015-01" db="EMBL/GenBank/DDBJ databases">
        <title>Evolutionary Origins and Diversification of the Mycorrhizal Mutualists.</title>
        <authorList>
            <consortium name="DOE Joint Genome Institute"/>
            <consortium name="Mycorrhizal Genomics Consortium"/>
            <person name="Kohler A."/>
            <person name="Kuo A."/>
            <person name="Nagy L.G."/>
            <person name="Floudas D."/>
            <person name="Copeland A."/>
            <person name="Barry K.W."/>
            <person name="Cichocki N."/>
            <person name="Veneault-Fourrey C."/>
            <person name="LaButti K."/>
            <person name="Lindquist E.A."/>
            <person name="Lipzen A."/>
            <person name="Lundell T."/>
            <person name="Morin E."/>
            <person name="Murat C."/>
            <person name="Riley R."/>
            <person name="Ohm R."/>
            <person name="Sun H."/>
            <person name="Tunlid A."/>
            <person name="Henrissat B."/>
            <person name="Grigoriev I.V."/>
            <person name="Hibbett D.S."/>
            <person name="Martin F."/>
        </authorList>
    </citation>
    <scope>NUCLEOTIDE SEQUENCE [LARGE SCALE GENOMIC DNA]</scope>
    <source>
        <strain evidence="2">Marx 270</strain>
    </source>
</reference>
<evidence type="ECO:0000313" key="1">
    <source>
        <dbReference type="EMBL" id="KIN94985.1"/>
    </source>
</evidence>
<dbReference type="InParanoid" id="A0A0C3NGZ7"/>
<evidence type="ECO:0000313" key="2">
    <source>
        <dbReference type="Proteomes" id="UP000054217"/>
    </source>
</evidence>
<keyword evidence="2" id="KW-1185">Reference proteome</keyword>
<feature type="non-terminal residue" evidence="1">
    <location>
        <position position="1"/>
    </location>
</feature>
<dbReference type="Proteomes" id="UP000054217">
    <property type="component" value="Unassembled WGS sequence"/>
</dbReference>
<organism evidence="1 2">
    <name type="scientific">Pisolithus tinctorius Marx 270</name>
    <dbReference type="NCBI Taxonomy" id="870435"/>
    <lineage>
        <taxon>Eukaryota</taxon>
        <taxon>Fungi</taxon>
        <taxon>Dikarya</taxon>
        <taxon>Basidiomycota</taxon>
        <taxon>Agaricomycotina</taxon>
        <taxon>Agaricomycetes</taxon>
        <taxon>Agaricomycetidae</taxon>
        <taxon>Boletales</taxon>
        <taxon>Sclerodermatineae</taxon>
        <taxon>Pisolithaceae</taxon>
        <taxon>Pisolithus</taxon>
    </lineage>
</organism>
<protein>
    <submittedName>
        <fullName evidence="1">Uncharacterized protein</fullName>
    </submittedName>
</protein>
<dbReference type="HOGENOM" id="CLU_169825_0_0_1"/>
<dbReference type="EMBL" id="KN832080">
    <property type="protein sequence ID" value="KIN94985.1"/>
    <property type="molecule type" value="Genomic_DNA"/>
</dbReference>
<name>A0A0C3NGZ7_PISTI</name>
<gene>
    <name evidence="1" type="ORF">M404DRAFT_97017</name>
</gene>